<evidence type="ECO:0000256" key="5">
    <source>
        <dbReference type="ARBA" id="ARBA00023136"/>
    </source>
</evidence>
<evidence type="ECO:0000256" key="6">
    <source>
        <dbReference type="SAM" id="MobiDB-lite"/>
    </source>
</evidence>
<feature type="compositionally biased region" description="Polar residues" evidence="6">
    <location>
        <begin position="496"/>
        <end position="507"/>
    </location>
</feature>
<dbReference type="Proteomes" id="UP000242146">
    <property type="component" value="Unassembled WGS sequence"/>
</dbReference>
<feature type="transmembrane region" description="Helical" evidence="7">
    <location>
        <begin position="381"/>
        <end position="406"/>
    </location>
</feature>
<feature type="transmembrane region" description="Helical" evidence="7">
    <location>
        <begin position="263"/>
        <end position="281"/>
    </location>
</feature>
<accession>A0A1X2GB61</accession>
<dbReference type="GO" id="GO:0015297">
    <property type="term" value="F:antiporter activity"/>
    <property type="evidence" value="ECO:0007669"/>
    <property type="project" value="InterPro"/>
</dbReference>
<dbReference type="Pfam" id="PF01554">
    <property type="entry name" value="MatE"/>
    <property type="match status" value="2"/>
</dbReference>
<keyword evidence="9" id="KW-1185">Reference proteome</keyword>
<evidence type="ECO:0000256" key="2">
    <source>
        <dbReference type="ARBA" id="ARBA00010199"/>
    </source>
</evidence>
<comment type="caution">
    <text evidence="8">The sequence shown here is derived from an EMBL/GenBank/DDBJ whole genome shotgun (WGS) entry which is preliminary data.</text>
</comment>
<feature type="transmembrane region" description="Helical" evidence="7">
    <location>
        <begin position="418"/>
        <end position="437"/>
    </location>
</feature>
<proteinExistence type="inferred from homology"/>
<feature type="transmembrane region" description="Helical" evidence="7">
    <location>
        <begin position="160"/>
        <end position="177"/>
    </location>
</feature>
<evidence type="ECO:0000313" key="8">
    <source>
        <dbReference type="EMBL" id="ORX49776.1"/>
    </source>
</evidence>
<feature type="transmembrane region" description="Helical" evidence="7">
    <location>
        <begin position="217"/>
        <end position="242"/>
    </location>
</feature>
<feature type="region of interest" description="Disordered" evidence="6">
    <location>
        <begin position="485"/>
        <end position="507"/>
    </location>
</feature>
<dbReference type="NCBIfam" id="TIGR00797">
    <property type="entry name" value="matE"/>
    <property type="match status" value="1"/>
</dbReference>
<keyword evidence="5 7" id="KW-0472">Membrane</keyword>
<comment type="subcellular location">
    <subcellularLocation>
        <location evidence="1">Membrane</location>
        <topology evidence="1">Multi-pass membrane protein</topology>
    </subcellularLocation>
</comment>
<evidence type="ECO:0000313" key="9">
    <source>
        <dbReference type="Proteomes" id="UP000242146"/>
    </source>
</evidence>
<dbReference type="GO" id="GO:0042910">
    <property type="term" value="F:xenobiotic transmembrane transporter activity"/>
    <property type="evidence" value="ECO:0007669"/>
    <property type="project" value="InterPro"/>
</dbReference>
<dbReference type="STRING" id="101127.A0A1X2GB61"/>
<sequence length="507" mass="55517">MVLSDSASVMSEHTPLLANDTNINKGAMYESSLMEEGKWLFKNSVPIVGTYLLQNSLQLASVFTLGHLGSTELGAAALGSMFASVSAWSLAMGSTTALDTLCSQAWAGAKDKTLVGVHLQRALIILAIMFIPIACVWWKAEDVLLFLGQEPELSYHAGLFLRYLLIGAPAFIAFEAIKKYLQAQGIMQASTYVLFVASPLNLLLNYTLVYVEPFHMGFIGAPLATSFSYWLMLILLLVYIRYVDGMAAWGGWTRECLQDWKPFIRLALPGVVAVSVEWWTFEITALAASYLSTIDLAAQSILLTSAAATYTIPFGISIAASNRVGNALGWFNPMQAKHASTVAICFSLFFGLTNSTFFMVTRSFYGYLFTEDPDVVVRVSHILPMCALFQVSDGLAGVASGVIRGLGRQKMSAWMNLLAYYVVGAPLGYVLTFKLGWNLTGLWVALTVALFLSAGSQVLFLLIVDWQAEARKAYESVQLAEDKMHHQERIPDRQRLSSISSTDGLLA</sequence>
<protein>
    <submittedName>
        <fullName evidence="8">MATE efflux family protein</fullName>
    </submittedName>
</protein>
<dbReference type="InterPro" id="IPR002528">
    <property type="entry name" value="MATE_fam"/>
</dbReference>
<dbReference type="GO" id="GO:0016020">
    <property type="term" value="C:membrane"/>
    <property type="evidence" value="ECO:0007669"/>
    <property type="project" value="UniProtKB-SubCell"/>
</dbReference>
<comment type="similarity">
    <text evidence="2">Belongs to the multi antimicrobial extrusion (MATE) (TC 2.A.66.1) family.</text>
</comment>
<name>A0A1X2GB61_9FUNG</name>
<reference evidence="8 9" key="1">
    <citation type="submission" date="2016-07" db="EMBL/GenBank/DDBJ databases">
        <title>Pervasive Adenine N6-methylation of Active Genes in Fungi.</title>
        <authorList>
            <consortium name="DOE Joint Genome Institute"/>
            <person name="Mondo S.J."/>
            <person name="Dannebaum R.O."/>
            <person name="Kuo R.C."/>
            <person name="Labutti K."/>
            <person name="Haridas S."/>
            <person name="Kuo A."/>
            <person name="Salamov A."/>
            <person name="Ahrendt S.R."/>
            <person name="Lipzen A."/>
            <person name="Sullivan W."/>
            <person name="Andreopoulos W.B."/>
            <person name="Clum A."/>
            <person name="Lindquist E."/>
            <person name="Daum C."/>
            <person name="Ramamoorthy G.K."/>
            <person name="Gryganskyi A."/>
            <person name="Culley D."/>
            <person name="Magnuson J.K."/>
            <person name="James T.Y."/>
            <person name="O'Malley M.A."/>
            <person name="Stajich J.E."/>
            <person name="Spatafora J.W."/>
            <person name="Visel A."/>
            <person name="Grigoriev I.V."/>
        </authorList>
    </citation>
    <scope>NUCLEOTIDE SEQUENCE [LARGE SCALE GENOMIC DNA]</scope>
    <source>
        <strain evidence="8 9">NRRL 3301</strain>
    </source>
</reference>
<evidence type="ECO:0000256" key="4">
    <source>
        <dbReference type="ARBA" id="ARBA00022989"/>
    </source>
</evidence>
<evidence type="ECO:0000256" key="3">
    <source>
        <dbReference type="ARBA" id="ARBA00022692"/>
    </source>
</evidence>
<feature type="transmembrane region" description="Helical" evidence="7">
    <location>
        <begin position="189"/>
        <end position="211"/>
    </location>
</feature>
<dbReference type="OrthoDB" id="2126698at2759"/>
<gene>
    <name evidence="8" type="ORF">DM01DRAFT_1325301</name>
</gene>
<dbReference type="AlphaFoldDB" id="A0A1X2GB61"/>
<dbReference type="PANTHER" id="PTHR11206">
    <property type="entry name" value="MULTIDRUG RESISTANCE PROTEIN"/>
    <property type="match status" value="1"/>
</dbReference>
<evidence type="ECO:0000256" key="7">
    <source>
        <dbReference type="SAM" id="Phobius"/>
    </source>
</evidence>
<dbReference type="EMBL" id="MCGT01000025">
    <property type="protein sequence ID" value="ORX49776.1"/>
    <property type="molecule type" value="Genomic_DNA"/>
</dbReference>
<feature type="transmembrane region" description="Helical" evidence="7">
    <location>
        <begin position="341"/>
        <end position="361"/>
    </location>
</feature>
<evidence type="ECO:0000256" key="1">
    <source>
        <dbReference type="ARBA" id="ARBA00004141"/>
    </source>
</evidence>
<feature type="transmembrane region" description="Helical" evidence="7">
    <location>
        <begin position="301"/>
        <end position="320"/>
    </location>
</feature>
<feature type="transmembrane region" description="Helical" evidence="7">
    <location>
        <begin position="443"/>
        <end position="464"/>
    </location>
</feature>
<feature type="transmembrane region" description="Helical" evidence="7">
    <location>
        <begin position="122"/>
        <end position="140"/>
    </location>
</feature>
<dbReference type="InterPro" id="IPR045069">
    <property type="entry name" value="MATE_euk"/>
</dbReference>
<feature type="compositionally biased region" description="Basic and acidic residues" evidence="6">
    <location>
        <begin position="485"/>
        <end position="495"/>
    </location>
</feature>
<keyword evidence="3 7" id="KW-0812">Transmembrane</keyword>
<keyword evidence="4 7" id="KW-1133">Transmembrane helix</keyword>
<dbReference type="CDD" id="cd13132">
    <property type="entry name" value="MATE_eukaryotic"/>
    <property type="match status" value="1"/>
</dbReference>
<organism evidence="8 9">
    <name type="scientific">Hesseltinella vesiculosa</name>
    <dbReference type="NCBI Taxonomy" id="101127"/>
    <lineage>
        <taxon>Eukaryota</taxon>
        <taxon>Fungi</taxon>
        <taxon>Fungi incertae sedis</taxon>
        <taxon>Mucoromycota</taxon>
        <taxon>Mucoromycotina</taxon>
        <taxon>Mucoromycetes</taxon>
        <taxon>Mucorales</taxon>
        <taxon>Cunninghamellaceae</taxon>
        <taxon>Hesseltinella</taxon>
    </lineage>
</organism>
<dbReference type="GO" id="GO:1990961">
    <property type="term" value="P:xenobiotic detoxification by transmembrane export across the plasma membrane"/>
    <property type="evidence" value="ECO:0007669"/>
    <property type="project" value="InterPro"/>
</dbReference>